<gene>
    <name evidence="1" type="ORF">WMSIL1_LOCUS6618</name>
</gene>
<sequence length="57" mass="6518">MATISVIWKPERTFELTKTNNSDQGALSLTNGLQNPYVVQRHEENDQDIVPCTTRTR</sequence>
<evidence type="ECO:0000313" key="1">
    <source>
        <dbReference type="EMBL" id="VUZ46927.1"/>
    </source>
</evidence>
<dbReference type="AlphaFoldDB" id="A0A564YHZ9"/>
<dbReference type="EMBL" id="CABIJS010000222">
    <property type="protein sequence ID" value="VUZ46927.1"/>
    <property type="molecule type" value="Genomic_DNA"/>
</dbReference>
<name>A0A564YHZ9_HYMDI</name>
<reference evidence="1 2" key="1">
    <citation type="submission" date="2019-07" db="EMBL/GenBank/DDBJ databases">
        <authorList>
            <person name="Jastrzebski P J."/>
            <person name="Paukszto L."/>
            <person name="Jastrzebski P J."/>
        </authorList>
    </citation>
    <scope>NUCLEOTIDE SEQUENCE [LARGE SCALE GENOMIC DNA]</scope>
    <source>
        <strain evidence="1 2">WMS-il1</strain>
    </source>
</reference>
<evidence type="ECO:0000313" key="2">
    <source>
        <dbReference type="Proteomes" id="UP000321570"/>
    </source>
</evidence>
<organism evidence="1 2">
    <name type="scientific">Hymenolepis diminuta</name>
    <name type="common">Rat tapeworm</name>
    <dbReference type="NCBI Taxonomy" id="6216"/>
    <lineage>
        <taxon>Eukaryota</taxon>
        <taxon>Metazoa</taxon>
        <taxon>Spiralia</taxon>
        <taxon>Lophotrochozoa</taxon>
        <taxon>Platyhelminthes</taxon>
        <taxon>Cestoda</taxon>
        <taxon>Eucestoda</taxon>
        <taxon>Cyclophyllidea</taxon>
        <taxon>Hymenolepididae</taxon>
        <taxon>Hymenolepis</taxon>
    </lineage>
</organism>
<keyword evidence="2" id="KW-1185">Reference proteome</keyword>
<protein>
    <submittedName>
        <fullName evidence="1">Uncharacterized protein</fullName>
    </submittedName>
</protein>
<dbReference type="Proteomes" id="UP000321570">
    <property type="component" value="Unassembled WGS sequence"/>
</dbReference>
<accession>A0A564YHZ9</accession>
<proteinExistence type="predicted"/>